<feature type="repeat" description="WD" evidence="7">
    <location>
        <begin position="39"/>
        <end position="71"/>
    </location>
</feature>
<dbReference type="EMBL" id="CABFNS010000786">
    <property type="protein sequence ID" value="VUC28510.1"/>
    <property type="molecule type" value="Genomic_DNA"/>
</dbReference>
<dbReference type="InterPro" id="IPR036322">
    <property type="entry name" value="WD40_repeat_dom_sf"/>
</dbReference>
<comment type="function">
    <text evidence="6">Involved in mitochondrial fission. Acts as an adapter protein required to form mitochondrial fission complexes. Formation of these complexes is required to promote constriction and fission of the mitochondrial compartment at a late step in mitochondrial division.</text>
</comment>
<evidence type="ECO:0000256" key="1">
    <source>
        <dbReference type="ARBA" id="ARBA00022574"/>
    </source>
</evidence>
<feature type="repeat" description="WD" evidence="7">
    <location>
        <begin position="101"/>
        <end position="143"/>
    </location>
</feature>
<dbReference type="PROSITE" id="PS50294">
    <property type="entry name" value="WD_REPEATS_REGION"/>
    <property type="match status" value="2"/>
</dbReference>
<evidence type="ECO:0000313" key="9">
    <source>
        <dbReference type="Proteomes" id="UP000766486"/>
    </source>
</evidence>
<sequence length="277" mass="30733">MEASTTFELAVPQETLVYGFALTEKYMVAAAQSIHIRDFLGHKTSAKRVSFLTGASLFASGSSDGEIIFWKKEKVEPSKILRGDKTVRIWDIASAQCIRVLEGHANYISILTFSLDGTTLYAGSGADGHVRIWDWRNGTIIADGQTEARHKLLYQNMDDGRFLTGGFDGVVRLWSQNGAFLGRFTAHPEPMRGLLLVGRFLVTVGTKGGEVKVWDWESKTWLFDIQGSIGFISNMATGHGKLAIASWENGRRDSHCMQLWDLDQLGQAVSKLLVDEE</sequence>
<protein>
    <recommendedName>
        <fullName evidence="5">Mitochondrial division protein 1</fullName>
    </recommendedName>
</protein>
<dbReference type="Gene3D" id="2.130.10.10">
    <property type="entry name" value="YVTN repeat-like/Quinoprotein amine dehydrogenase"/>
    <property type="match status" value="1"/>
</dbReference>
<evidence type="ECO:0000313" key="8">
    <source>
        <dbReference type="EMBL" id="VUC28510.1"/>
    </source>
</evidence>
<dbReference type="PANTHER" id="PTHR22847">
    <property type="entry name" value="WD40 REPEAT PROTEIN"/>
    <property type="match status" value="1"/>
</dbReference>
<gene>
    <name evidence="8" type="ORF">CLO192961_LOCUS238950</name>
</gene>
<comment type="caution">
    <text evidence="8">The sequence shown here is derived from an EMBL/GenBank/DDBJ whole genome shotgun (WGS) entry which is preliminary data.</text>
</comment>
<proteinExistence type="inferred from homology"/>
<evidence type="ECO:0000256" key="2">
    <source>
        <dbReference type="ARBA" id="ARBA00022737"/>
    </source>
</evidence>
<dbReference type="Pfam" id="PF00400">
    <property type="entry name" value="WD40"/>
    <property type="match status" value="3"/>
</dbReference>
<dbReference type="Proteomes" id="UP000766486">
    <property type="component" value="Unassembled WGS sequence"/>
</dbReference>
<comment type="similarity">
    <text evidence="4">Belongs to the WD repeat MDV1/CAF4 family.</text>
</comment>
<dbReference type="PANTHER" id="PTHR22847:SF637">
    <property type="entry name" value="WD REPEAT DOMAIN 5B"/>
    <property type="match status" value="1"/>
</dbReference>
<dbReference type="SMART" id="SM00320">
    <property type="entry name" value="WD40"/>
    <property type="match status" value="4"/>
</dbReference>
<accession>A0ABY6UBH4</accession>
<evidence type="ECO:0000256" key="7">
    <source>
        <dbReference type="PROSITE-ProRule" id="PRU00221"/>
    </source>
</evidence>
<dbReference type="InterPro" id="IPR015943">
    <property type="entry name" value="WD40/YVTN_repeat-like_dom_sf"/>
</dbReference>
<evidence type="ECO:0000256" key="6">
    <source>
        <dbReference type="ARBA" id="ARBA00043913"/>
    </source>
</evidence>
<evidence type="ECO:0000256" key="4">
    <source>
        <dbReference type="ARBA" id="ARBA00038415"/>
    </source>
</evidence>
<dbReference type="SUPFAM" id="SSF50978">
    <property type="entry name" value="WD40 repeat-like"/>
    <property type="match status" value="1"/>
</dbReference>
<reference evidence="8 9" key="1">
    <citation type="submission" date="2019-06" db="EMBL/GenBank/DDBJ databases">
        <authorList>
            <person name="Broberg M."/>
        </authorList>
    </citation>
    <scope>NUCLEOTIDE SEQUENCE [LARGE SCALE GENOMIC DNA]</scope>
</reference>
<keyword evidence="3" id="KW-0175">Coiled coil</keyword>
<organism evidence="8 9">
    <name type="scientific">Bionectria ochroleuca</name>
    <name type="common">Gliocladium roseum</name>
    <dbReference type="NCBI Taxonomy" id="29856"/>
    <lineage>
        <taxon>Eukaryota</taxon>
        <taxon>Fungi</taxon>
        <taxon>Dikarya</taxon>
        <taxon>Ascomycota</taxon>
        <taxon>Pezizomycotina</taxon>
        <taxon>Sordariomycetes</taxon>
        <taxon>Hypocreomycetidae</taxon>
        <taxon>Hypocreales</taxon>
        <taxon>Bionectriaceae</taxon>
        <taxon>Clonostachys</taxon>
    </lineage>
</organism>
<evidence type="ECO:0000256" key="3">
    <source>
        <dbReference type="ARBA" id="ARBA00023054"/>
    </source>
</evidence>
<evidence type="ECO:0000256" key="5">
    <source>
        <dbReference type="ARBA" id="ARBA00039789"/>
    </source>
</evidence>
<keyword evidence="2" id="KW-0677">Repeat</keyword>
<keyword evidence="1 7" id="KW-0853">WD repeat</keyword>
<name>A0ABY6UBH4_BIOOC</name>
<dbReference type="InterPro" id="IPR001680">
    <property type="entry name" value="WD40_rpt"/>
</dbReference>
<dbReference type="PROSITE" id="PS50082">
    <property type="entry name" value="WD_REPEATS_2"/>
    <property type="match status" value="2"/>
</dbReference>
<keyword evidence="9" id="KW-1185">Reference proteome</keyword>